<reference evidence="1" key="1">
    <citation type="journal article" date="2015" name="Nature">
        <title>Complex archaea that bridge the gap between prokaryotes and eukaryotes.</title>
        <authorList>
            <person name="Spang A."/>
            <person name="Saw J.H."/>
            <person name="Jorgensen S.L."/>
            <person name="Zaremba-Niedzwiedzka K."/>
            <person name="Martijn J."/>
            <person name="Lind A.E."/>
            <person name="van Eijk R."/>
            <person name="Schleper C."/>
            <person name="Guy L."/>
            <person name="Ettema T.J."/>
        </authorList>
    </citation>
    <scope>NUCLEOTIDE SEQUENCE</scope>
</reference>
<accession>A0A0F8Z004</accession>
<organism evidence="1">
    <name type="scientific">marine sediment metagenome</name>
    <dbReference type="NCBI Taxonomy" id="412755"/>
    <lineage>
        <taxon>unclassified sequences</taxon>
        <taxon>metagenomes</taxon>
        <taxon>ecological metagenomes</taxon>
    </lineage>
</organism>
<comment type="caution">
    <text evidence="1">The sequence shown here is derived from an EMBL/GenBank/DDBJ whole genome shotgun (WGS) entry which is preliminary data.</text>
</comment>
<sequence length="179" mass="20741">WRRCWRYEGLMSQMEVKVVGLIKLEKKLRHLPSGIRPFFEKVGTFGQARMAKYAKPHPVDKGTLAEGVEFDIRGEARPLQMETHIGFVGRGFGSRSSMANLAETINRGRRPGKPPSFKALRRWLKSHDYPGDPRAIQRLIAQRGTKGVQFLEKTEKDLRREIPKLIDEVCRMIEREWGR</sequence>
<name>A0A0F8Z004_9ZZZZ</name>
<proteinExistence type="predicted"/>
<evidence type="ECO:0000313" key="1">
    <source>
        <dbReference type="EMBL" id="KKK79415.1"/>
    </source>
</evidence>
<protein>
    <submittedName>
        <fullName evidence="1">Uncharacterized protein</fullName>
    </submittedName>
</protein>
<dbReference type="AlphaFoldDB" id="A0A0F8Z004"/>
<dbReference type="EMBL" id="LAZR01054040">
    <property type="protein sequence ID" value="KKK79415.1"/>
    <property type="molecule type" value="Genomic_DNA"/>
</dbReference>
<gene>
    <name evidence="1" type="ORF">LCGC14_2833760</name>
</gene>
<feature type="non-terminal residue" evidence="1">
    <location>
        <position position="1"/>
    </location>
</feature>